<dbReference type="PANTHER" id="PTHR48016:SF32">
    <property type="entry name" value="MITOGEN-ACTIVATED PROTEIN KINASE KINASE KINASE 4"/>
    <property type="match status" value="1"/>
</dbReference>
<feature type="compositionally biased region" description="Polar residues" evidence="8">
    <location>
        <begin position="1562"/>
        <end position="1577"/>
    </location>
</feature>
<feature type="region of interest" description="Disordered" evidence="8">
    <location>
        <begin position="263"/>
        <end position="285"/>
    </location>
</feature>
<evidence type="ECO:0000256" key="1">
    <source>
        <dbReference type="ARBA" id="ARBA00006529"/>
    </source>
</evidence>
<feature type="compositionally biased region" description="Polar residues" evidence="8">
    <location>
        <begin position="1584"/>
        <end position="1612"/>
    </location>
</feature>
<feature type="compositionally biased region" description="Polar residues" evidence="8">
    <location>
        <begin position="1432"/>
        <end position="1443"/>
    </location>
</feature>
<feature type="region of interest" description="Disordered" evidence="8">
    <location>
        <begin position="1489"/>
        <end position="1511"/>
    </location>
</feature>
<dbReference type="InterPro" id="IPR050538">
    <property type="entry name" value="MAP_kinase_kinase_kinase"/>
</dbReference>
<organism evidence="10 11">
    <name type="scientific">Mycoemilia scoparia</name>
    <dbReference type="NCBI Taxonomy" id="417184"/>
    <lineage>
        <taxon>Eukaryota</taxon>
        <taxon>Fungi</taxon>
        <taxon>Fungi incertae sedis</taxon>
        <taxon>Zoopagomycota</taxon>
        <taxon>Kickxellomycotina</taxon>
        <taxon>Kickxellomycetes</taxon>
        <taxon>Kickxellales</taxon>
        <taxon>Kickxellaceae</taxon>
        <taxon>Mycoemilia</taxon>
    </lineage>
</organism>
<proteinExistence type="inferred from homology"/>
<dbReference type="EC" id="2.7.11.25" evidence="10"/>
<evidence type="ECO:0000256" key="6">
    <source>
        <dbReference type="ARBA" id="ARBA00022840"/>
    </source>
</evidence>
<feature type="compositionally biased region" description="Low complexity" evidence="8">
    <location>
        <begin position="1416"/>
        <end position="1431"/>
    </location>
</feature>
<dbReference type="Proteomes" id="UP001150538">
    <property type="component" value="Unassembled WGS sequence"/>
</dbReference>
<keyword evidence="6 7" id="KW-0067">ATP-binding</keyword>
<dbReference type="EMBL" id="JANBPU010000002">
    <property type="protein sequence ID" value="KAJ1921937.1"/>
    <property type="molecule type" value="Genomic_DNA"/>
</dbReference>
<keyword evidence="2" id="KW-0723">Serine/threonine-protein kinase</keyword>
<gene>
    <name evidence="10" type="primary">SSK2</name>
    <name evidence="10" type="ORF">H4219_000284</name>
</gene>
<dbReference type="OrthoDB" id="1043025at2759"/>
<keyword evidence="11" id="KW-1185">Reference proteome</keyword>
<dbReference type="PROSITE" id="PS00107">
    <property type="entry name" value="PROTEIN_KINASE_ATP"/>
    <property type="match status" value="1"/>
</dbReference>
<keyword evidence="4 7" id="KW-0547">Nucleotide-binding</keyword>
<feature type="region of interest" description="Disordered" evidence="8">
    <location>
        <begin position="785"/>
        <end position="851"/>
    </location>
</feature>
<evidence type="ECO:0000313" key="11">
    <source>
        <dbReference type="Proteomes" id="UP001150538"/>
    </source>
</evidence>
<evidence type="ECO:0000256" key="5">
    <source>
        <dbReference type="ARBA" id="ARBA00022777"/>
    </source>
</evidence>
<dbReference type="Pfam" id="PF00069">
    <property type="entry name" value="Pkinase"/>
    <property type="match status" value="1"/>
</dbReference>
<keyword evidence="3 10" id="KW-0808">Transferase</keyword>
<evidence type="ECO:0000313" key="10">
    <source>
        <dbReference type="EMBL" id="KAJ1921937.1"/>
    </source>
</evidence>
<dbReference type="SUPFAM" id="SSF56112">
    <property type="entry name" value="Protein kinase-like (PK-like)"/>
    <property type="match status" value="1"/>
</dbReference>
<feature type="compositionally biased region" description="Basic and acidic residues" evidence="8">
    <location>
        <begin position="814"/>
        <end position="825"/>
    </location>
</feature>
<feature type="compositionally biased region" description="Polar residues" evidence="8">
    <location>
        <begin position="1453"/>
        <end position="1464"/>
    </location>
</feature>
<dbReference type="SMART" id="SM00220">
    <property type="entry name" value="S_TKc"/>
    <property type="match status" value="1"/>
</dbReference>
<feature type="region of interest" description="Disordered" evidence="8">
    <location>
        <begin position="1908"/>
        <end position="1972"/>
    </location>
</feature>
<dbReference type="PROSITE" id="PS50011">
    <property type="entry name" value="PROTEIN_KINASE_DOM"/>
    <property type="match status" value="1"/>
</dbReference>
<feature type="region of interest" description="Disordered" evidence="8">
    <location>
        <begin position="236"/>
        <end position="255"/>
    </location>
</feature>
<feature type="region of interest" description="Disordered" evidence="8">
    <location>
        <begin position="1539"/>
        <end position="1612"/>
    </location>
</feature>
<feature type="binding site" evidence="7">
    <location>
        <position position="1141"/>
    </location>
    <ligand>
        <name>ATP</name>
        <dbReference type="ChEBI" id="CHEBI:30616"/>
    </ligand>
</feature>
<dbReference type="GO" id="GO:0038066">
    <property type="term" value="P:p38MAPK cascade"/>
    <property type="evidence" value="ECO:0007669"/>
    <property type="project" value="TreeGrafter"/>
</dbReference>
<feature type="domain" description="Protein kinase" evidence="9">
    <location>
        <begin position="1112"/>
        <end position="1403"/>
    </location>
</feature>
<comment type="caution">
    <text evidence="10">The sequence shown here is derived from an EMBL/GenBank/DDBJ whole genome shotgun (WGS) entry which is preliminary data.</text>
</comment>
<evidence type="ECO:0000256" key="4">
    <source>
        <dbReference type="ARBA" id="ARBA00022741"/>
    </source>
</evidence>
<dbReference type="PANTHER" id="PTHR48016">
    <property type="entry name" value="MAP KINASE KINASE KINASE SSK2-RELATED-RELATED"/>
    <property type="match status" value="1"/>
</dbReference>
<evidence type="ECO:0000256" key="2">
    <source>
        <dbReference type="ARBA" id="ARBA00022527"/>
    </source>
</evidence>
<feature type="region of interest" description="Disordered" evidence="8">
    <location>
        <begin position="686"/>
        <end position="717"/>
    </location>
</feature>
<feature type="compositionally biased region" description="Polar residues" evidence="8">
    <location>
        <begin position="796"/>
        <end position="812"/>
    </location>
</feature>
<dbReference type="Gene3D" id="1.10.510.10">
    <property type="entry name" value="Transferase(Phosphotransferase) domain 1"/>
    <property type="match status" value="1"/>
</dbReference>
<dbReference type="InterPro" id="IPR017441">
    <property type="entry name" value="Protein_kinase_ATP_BS"/>
</dbReference>
<name>A0A9W8DT75_9FUNG</name>
<evidence type="ECO:0000256" key="7">
    <source>
        <dbReference type="PROSITE-ProRule" id="PRU10141"/>
    </source>
</evidence>
<reference evidence="10" key="1">
    <citation type="submission" date="2022-07" db="EMBL/GenBank/DDBJ databases">
        <title>Phylogenomic reconstructions and comparative analyses of Kickxellomycotina fungi.</title>
        <authorList>
            <person name="Reynolds N.K."/>
            <person name="Stajich J.E."/>
            <person name="Barry K."/>
            <person name="Grigoriev I.V."/>
            <person name="Crous P."/>
            <person name="Smith M.E."/>
        </authorList>
    </citation>
    <scope>NUCLEOTIDE SEQUENCE</scope>
    <source>
        <strain evidence="10">NBRC 100468</strain>
    </source>
</reference>
<feature type="compositionally biased region" description="Basic and acidic residues" evidence="8">
    <location>
        <begin position="841"/>
        <end position="851"/>
    </location>
</feature>
<dbReference type="InterPro" id="IPR011009">
    <property type="entry name" value="Kinase-like_dom_sf"/>
</dbReference>
<comment type="similarity">
    <text evidence="1">Belongs to the protein kinase superfamily. STE Ser/Thr protein kinase family. MAP kinase kinase kinase subfamily.</text>
</comment>
<dbReference type="GO" id="GO:0004709">
    <property type="term" value="F:MAP kinase kinase kinase activity"/>
    <property type="evidence" value="ECO:0007669"/>
    <property type="project" value="UniProtKB-EC"/>
</dbReference>
<accession>A0A9W8DT75</accession>
<feature type="compositionally biased region" description="Polar residues" evidence="8">
    <location>
        <begin position="1543"/>
        <end position="1555"/>
    </location>
</feature>
<evidence type="ECO:0000256" key="8">
    <source>
        <dbReference type="SAM" id="MobiDB-lite"/>
    </source>
</evidence>
<feature type="compositionally biased region" description="Polar residues" evidence="8">
    <location>
        <begin position="827"/>
        <end position="840"/>
    </location>
</feature>
<dbReference type="GO" id="GO:0005524">
    <property type="term" value="F:ATP binding"/>
    <property type="evidence" value="ECO:0007669"/>
    <property type="project" value="UniProtKB-UniRule"/>
</dbReference>
<sequence>MQDNRASYSQVIPQHWVNNCGMARDSYSNDVIASSRAREEYDYQERSEWLLMLKTAVASKVINQEMKRLEDQKEDSSEAQSSGIFGVLTVEPTEKEKQAHHHRNNHDIWLRIRAVLHRVSLTDEIHSLNVLRAMHVEVTLKHLEEFRYTPDNCSEPVSAFEALQQVRPLLHRVSYIESLYPTLKDLREMVPKYSEEKIQKRLKILTIWARNVQTVHQHSVLLGRWAGSSDLHSFTQSDEGSGISENDDKSEISKPKRTLLIENKKHLEASNPSAHKKAGGRGNIQNQEMPGILSEANIPFVERLLKEQGFENVFRQQWLVKLSEMLHRVKLDTITNAEEYAAMNLPPHDTTLASIIEFPVKLVKSVLLLRLQYARRLQNPTDMQLEQTLRDLRQSLSMACEIREDFVKLMVPFNGWNITLKIEDNYQQILLESLRFYLRMIDKKLHKKVERPIILEVEVMESEWENLLDVAERIVGGRFEVVNEFCYQTQLVITRLSLIIQDEMCGPEDYDKIRALGISKWISTALKRLPSRLLKLQGMIRTLHSALVNSVDLFFTDLSPILDKLGMSAHILLNVPQAWKSEGIYIIGSQDITNKPHYARGVMESCATGKNILEKEYSNCYLIVIKTDSKFEWNGRVCEKSTDLPFVSLEMKQNSIRVISHGIQCLTRNLKILQLLRVVSKSSDLGGDAGNRRSTSDKPNFGNDDSAKDSRASQSTRNLGAFPLEDPLFGRPHNPDVNLMWEAVLNSLTNMLNVLSEYPFMIRALHLEYHIRQFNESIVKRKAIRSTSPGGGANVARNSPKSPNAATPSYTERGNPKDHRAKASDPRSPTSVHFQTPQQEKSVESSKLQTDRLDSELLNTPSSSDLKLNSYPLHIIRHYCTTSCEQLEQTQFCFSFAMANFSRFSKFIGNSRIRQCQSSIVHMCIEWSGFISEDCVVSEKQTFKWMMPVLEMISSLNPLEELNKLNNSEWKLLKDRIAGCVNVLVYHLDIMGARNEKRLLQEQEQQKRDIEELRNLTLSVTRNADEQSGEESIQPKTTIPKGRFGLEIAEINAIERISSFRRAAALHDVDSGREKVAMKQKTSGRILEVTARPEDQTLRLLAQSKSNIAIRWELGRYLGGGAYGCVYMGRNLDTGEIMAVKEIRFPELGIPVNSDNRLEHQIRNKVHLNNAAKANNVGRSIIDEMEVMSRLSHINIVTYIGIEVHRDKVYLFMEYCEAGSLLNLLRENGKLNEKLVQWYALQILRGLQYLHDQGIIHRDIKPDNHSETIKLVDFGAAKTLNIHSLALSRQSKTKNGKQNNTLAGTPAYMAPEIIKNDPSDSPKLGSQDIWALGCCIVELITGMPPWSNLDNEWAIMYSVANENPPLPKKDELSDAGRDFLGKCFTRPASNRPTASDLLSHPWLKNAGENFGENRNRSYNNNYSSGYDESGNIPSGGQTDSSGFPRNFEHGYQFLTNSSGGHHNTRSSYSLEEFDFDPFNTANDIPVPGVLLGHGRSGSRTPGSHIGGSITKTSTVPFMSTIHSEAQSSIYNSANSEWPGLNNDAVQSHGANSASESPHDGHSQPNSTPGGGETSITSAEKDKYNYSNLQPQTQPGCLLNPQSLNDKAQEPSNQTSVSVIKSILSMVYQGASIRDHVFNPQRRIGHTLMFIAHKLFAKCIIRPDLKDVVHSSADQWEIPEPLAKEFEDRSHDIVSRYLAIPVDLITSCEVDGIEGGLANDILSRKEVEATRLNIIQVFEQYYWQYRRFLRLWQKHQYKMLVENSISTYPNPKEIPAPDNVKKSLMMLSPVTTRQQLEQALKSEILRQRSFIIRTSNMTRQQLEQALISEMSIPFGYAASVENPTQVSRSEIGGGIGEEDPTAMAPLDMHGGYLKIADTGPIDESNDIDNVERERRKDVIRRQLEREPPAIELSIFQEDTPIHTPLPSTPNEEDDIDPDSPLVPRFRAGNSFEDLPSPSQNNEEDSQTEGDKHR</sequence>
<feature type="region of interest" description="Disordered" evidence="8">
    <location>
        <begin position="1409"/>
        <end position="1464"/>
    </location>
</feature>
<dbReference type="InterPro" id="IPR000719">
    <property type="entry name" value="Prot_kinase_dom"/>
</dbReference>
<evidence type="ECO:0000256" key="3">
    <source>
        <dbReference type="ARBA" id="ARBA00022679"/>
    </source>
</evidence>
<keyword evidence="5 10" id="KW-0418">Kinase</keyword>
<protein>
    <submittedName>
        <fullName evidence="10">Suppressor of Sensor Kinase (SLN1)</fullName>
        <ecNumber evidence="10">2.7.11.25</ecNumber>
    </submittedName>
</protein>
<evidence type="ECO:0000259" key="9">
    <source>
        <dbReference type="PROSITE" id="PS50011"/>
    </source>
</evidence>